<protein>
    <submittedName>
        <fullName evidence="1">Uncharacterized protein</fullName>
    </submittedName>
</protein>
<name>A0A081P6H0_9BACL</name>
<dbReference type="SUPFAM" id="SSF53335">
    <property type="entry name" value="S-adenosyl-L-methionine-dependent methyltransferases"/>
    <property type="match status" value="1"/>
</dbReference>
<evidence type="ECO:0000313" key="1">
    <source>
        <dbReference type="EMBL" id="KEQ26293.1"/>
    </source>
</evidence>
<proteinExistence type="predicted"/>
<dbReference type="Gene3D" id="3.40.50.150">
    <property type="entry name" value="Vaccinia Virus protein VP39"/>
    <property type="match status" value="1"/>
</dbReference>
<sequence length="117" mass="13499">MNKYEIQAEEYFRSMNAEPEFRIVQEAMEQLIEKYELADKSVLCIAPGNGIEEYWFHQHGCELTFVDIDQYGSIEPGLKLYTADASSRTLTYYISDAAQFAVKAERTYEALYISGNQ</sequence>
<dbReference type="InterPro" id="IPR029063">
    <property type="entry name" value="SAM-dependent_MTases_sf"/>
</dbReference>
<dbReference type="OrthoDB" id="9804312at2"/>
<accession>A0A081P6H0</accession>
<keyword evidence="2" id="KW-1185">Reference proteome</keyword>
<dbReference type="RefSeq" id="WP_036678595.1">
    <property type="nucleotide sequence ID" value="NZ_JNVM01000006.1"/>
</dbReference>
<gene>
    <name evidence="1" type="ORF">ET33_30945</name>
</gene>
<dbReference type="AlphaFoldDB" id="A0A081P6H0"/>
<reference evidence="1 2" key="1">
    <citation type="submission" date="2014-06" db="EMBL/GenBank/DDBJ databases">
        <title>Draft genome sequence of Paenibacillus sp. MSt1.</title>
        <authorList>
            <person name="Aw Y.K."/>
            <person name="Ong K.S."/>
            <person name="Gan H.M."/>
            <person name="Lee S.M."/>
        </authorList>
    </citation>
    <scope>NUCLEOTIDE SEQUENCE [LARGE SCALE GENOMIC DNA]</scope>
    <source>
        <strain evidence="1 2">MSt1</strain>
    </source>
</reference>
<comment type="caution">
    <text evidence="1">The sequence shown here is derived from an EMBL/GenBank/DDBJ whole genome shotgun (WGS) entry which is preliminary data.</text>
</comment>
<dbReference type="EMBL" id="JNVM01000006">
    <property type="protein sequence ID" value="KEQ26293.1"/>
    <property type="molecule type" value="Genomic_DNA"/>
</dbReference>
<organism evidence="1 2">
    <name type="scientific">Paenibacillus tyrfis</name>
    <dbReference type="NCBI Taxonomy" id="1501230"/>
    <lineage>
        <taxon>Bacteria</taxon>
        <taxon>Bacillati</taxon>
        <taxon>Bacillota</taxon>
        <taxon>Bacilli</taxon>
        <taxon>Bacillales</taxon>
        <taxon>Paenibacillaceae</taxon>
        <taxon>Paenibacillus</taxon>
    </lineage>
</organism>
<evidence type="ECO:0000313" key="2">
    <source>
        <dbReference type="Proteomes" id="UP000028123"/>
    </source>
</evidence>
<dbReference type="Proteomes" id="UP000028123">
    <property type="component" value="Unassembled WGS sequence"/>
</dbReference>